<dbReference type="Gene3D" id="3.40.50.1820">
    <property type="entry name" value="alpha/beta hydrolase"/>
    <property type="match status" value="1"/>
</dbReference>
<dbReference type="InterPro" id="IPR029058">
    <property type="entry name" value="AB_hydrolase_fold"/>
</dbReference>
<sequence>MRASTIVWVHGWGASPRVWDETVRQLPGFRHRLFTYEGCSSVESMRERLRRTIRKEATAGPLALVGWSMGGMLALEAAMAFASERERADGCTGGGPASDLSVAAVGATLRFVGDDRTRAWPARIVRRMRAQLRKKPEETLRAFAEAMLSEDERAERQAAVRTAVEGGMPVSLDDTDFSAEGLDAGLGYLLEADLTERWERYRASRNGRPPVVWLHGSDDPICPLGALSDVPDDAKIVFAGAGHMPFRTRPEAFAGKLGEWLHGNR</sequence>
<dbReference type="EMBL" id="QJVJ01000017">
    <property type="protein sequence ID" value="PYI50646.1"/>
    <property type="molecule type" value="Genomic_DNA"/>
</dbReference>
<dbReference type="SUPFAM" id="SSF53474">
    <property type="entry name" value="alpha/beta-Hydrolases"/>
    <property type="match status" value="1"/>
</dbReference>
<name>A0A2V5KQ00_9BACL</name>
<feature type="domain" description="AB hydrolase-1" evidence="2">
    <location>
        <begin position="6"/>
        <end position="254"/>
    </location>
</feature>
<comment type="caution">
    <text evidence="3">The sequence shown here is derived from an EMBL/GenBank/DDBJ whole genome shotgun (WGS) entry which is preliminary data.</text>
</comment>
<dbReference type="RefSeq" id="WP_110843390.1">
    <property type="nucleotide sequence ID" value="NZ_QJVJ01000017.1"/>
</dbReference>
<reference evidence="3 4" key="1">
    <citation type="submission" date="2018-05" db="EMBL/GenBank/DDBJ databases">
        <title>Paenibacillus flagellatus sp. nov., isolated from selenium mineral soil.</title>
        <authorList>
            <person name="Dai X."/>
        </authorList>
    </citation>
    <scope>NUCLEOTIDE SEQUENCE [LARGE SCALE GENOMIC DNA]</scope>
    <source>
        <strain evidence="3 4">DXL2</strain>
    </source>
</reference>
<proteinExistence type="predicted"/>
<gene>
    <name evidence="3" type="ORF">DLM86_28145</name>
</gene>
<dbReference type="OrthoDB" id="9773293at2"/>
<dbReference type="Pfam" id="PF12697">
    <property type="entry name" value="Abhydrolase_6"/>
    <property type="match status" value="1"/>
</dbReference>
<evidence type="ECO:0000256" key="1">
    <source>
        <dbReference type="ARBA" id="ARBA00022801"/>
    </source>
</evidence>
<dbReference type="PANTHER" id="PTHR43798:SF31">
    <property type="entry name" value="AB HYDROLASE SUPERFAMILY PROTEIN YCLE"/>
    <property type="match status" value="1"/>
</dbReference>
<organism evidence="3 4">
    <name type="scientific">Paenibacillus flagellatus</name>
    <dbReference type="NCBI Taxonomy" id="2211139"/>
    <lineage>
        <taxon>Bacteria</taxon>
        <taxon>Bacillati</taxon>
        <taxon>Bacillota</taxon>
        <taxon>Bacilli</taxon>
        <taxon>Bacillales</taxon>
        <taxon>Paenibacillaceae</taxon>
        <taxon>Paenibacillus</taxon>
    </lineage>
</organism>
<protein>
    <submittedName>
        <fullName evidence="3">Alpha/beta hydrolase</fullName>
    </submittedName>
</protein>
<dbReference type="GO" id="GO:0016787">
    <property type="term" value="F:hydrolase activity"/>
    <property type="evidence" value="ECO:0007669"/>
    <property type="project" value="UniProtKB-KW"/>
</dbReference>
<dbReference type="Proteomes" id="UP000247476">
    <property type="component" value="Unassembled WGS sequence"/>
</dbReference>
<dbReference type="GO" id="GO:0016020">
    <property type="term" value="C:membrane"/>
    <property type="evidence" value="ECO:0007669"/>
    <property type="project" value="TreeGrafter"/>
</dbReference>
<keyword evidence="4" id="KW-1185">Reference proteome</keyword>
<keyword evidence="1 3" id="KW-0378">Hydrolase</keyword>
<accession>A0A2V5KQ00</accession>
<evidence type="ECO:0000313" key="4">
    <source>
        <dbReference type="Proteomes" id="UP000247476"/>
    </source>
</evidence>
<dbReference type="InterPro" id="IPR050266">
    <property type="entry name" value="AB_hydrolase_sf"/>
</dbReference>
<dbReference type="PANTHER" id="PTHR43798">
    <property type="entry name" value="MONOACYLGLYCEROL LIPASE"/>
    <property type="match status" value="1"/>
</dbReference>
<dbReference type="AlphaFoldDB" id="A0A2V5KQ00"/>
<dbReference type="InterPro" id="IPR000073">
    <property type="entry name" value="AB_hydrolase_1"/>
</dbReference>
<evidence type="ECO:0000259" key="2">
    <source>
        <dbReference type="Pfam" id="PF12697"/>
    </source>
</evidence>
<evidence type="ECO:0000313" key="3">
    <source>
        <dbReference type="EMBL" id="PYI50646.1"/>
    </source>
</evidence>